<dbReference type="PANTHER" id="PTHR41247:SF1">
    <property type="entry name" value="HTH-TYPE TRANSCRIPTIONAL REPRESSOR YCNK"/>
    <property type="match status" value="1"/>
</dbReference>
<dbReference type="Proteomes" id="UP000001962">
    <property type="component" value="Chromosome"/>
</dbReference>
<name>Q0A9Q7_ALKEH</name>
<dbReference type="EMBL" id="CP000453">
    <property type="protein sequence ID" value="ABI56430.1"/>
    <property type="molecule type" value="Genomic_DNA"/>
</dbReference>
<dbReference type="OrthoDB" id="982633at2"/>
<keyword evidence="2" id="KW-1185">Reference proteome</keyword>
<dbReference type="Gene3D" id="3.30.70.2060">
    <property type="match status" value="1"/>
</dbReference>
<sequence>MTDRRTLLKLFSGLPLVGLTVACSETEDQTAACSPRPFHDDELCVLCGMTIVEYPGPKAQACVDDGTRNLGFCSTTDLFAWALQPENATRLRRAYVHDMEGQSWESPDDSLLMVAKQAYYVVGDPRIAAMGLTLVPFGDDRRAEAHKQHLVDNGVDDAHILTYDEIDWDVLNELSSAVGSMDFERAREIMGDM</sequence>
<gene>
    <name evidence="1" type="ordered locus">Mlg_1078</name>
</gene>
<evidence type="ECO:0000313" key="2">
    <source>
        <dbReference type="Proteomes" id="UP000001962"/>
    </source>
</evidence>
<accession>Q0A9Q7</accession>
<dbReference type="PROSITE" id="PS51257">
    <property type="entry name" value="PROKAR_LIPOPROTEIN"/>
    <property type="match status" value="1"/>
</dbReference>
<dbReference type="AlphaFoldDB" id="Q0A9Q7"/>
<proteinExistence type="predicted"/>
<reference evidence="2" key="1">
    <citation type="submission" date="2006-08" db="EMBL/GenBank/DDBJ databases">
        <title>Complete sequence of Alkalilimnicola ehrilichei MLHE-1.</title>
        <authorList>
            <person name="Copeland A."/>
            <person name="Lucas S."/>
            <person name="Lapidus A."/>
            <person name="Barry K."/>
            <person name="Detter J.C."/>
            <person name="Glavina del Rio T."/>
            <person name="Hammon N."/>
            <person name="Israni S."/>
            <person name="Dalin E."/>
            <person name="Tice H."/>
            <person name="Pitluck S."/>
            <person name="Sims D."/>
            <person name="Brettin T."/>
            <person name="Bruce D."/>
            <person name="Han C."/>
            <person name="Tapia R."/>
            <person name="Gilna P."/>
            <person name="Schmutz J."/>
            <person name="Larimer F."/>
            <person name="Land M."/>
            <person name="Hauser L."/>
            <person name="Kyrpides N."/>
            <person name="Mikhailova N."/>
            <person name="Oremland R.S."/>
            <person name="Hoeft S.E."/>
            <person name="Switzer-Blum J."/>
            <person name="Kulp T."/>
            <person name="King G."/>
            <person name="Tabita R."/>
            <person name="Witte B."/>
            <person name="Santini J.M."/>
            <person name="Basu P."/>
            <person name="Hollibaugh J.T."/>
            <person name="Xie G."/>
            <person name="Stolz J.F."/>
            <person name="Richardson P."/>
        </authorList>
    </citation>
    <scope>NUCLEOTIDE SEQUENCE [LARGE SCALE GENOMIC DNA]</scope>
    <source>
        <strain evidence="2">ATCC BAA-1101 / DSM 17681 / MLHE-1</strain>
    </source>
</reference>
<protein>
    <submittedName>
        <fullName evidence="1">NosL family protein</fullName>
    </submittedName>
</protein>
<evidence type="ECO:0000313" key="1">
    <source>
        <dbReference type="EMBL" id="ABI56430.1"/>
    </source>
</evidence>
<dbReference type="InterPro" id="IPR008719">
    <property type="entry name" value="N2O_reductase_NosL"/>
</dbReference>
<dbReference type="Pfam" id="PF05573">
    <property type="entry name" value="NosL"/>
    <property type="match status" value="1"/>
</dbReference>
<dbReference type="RefSeq" id="WP_011628825.1">
    <property type="nucleotide sequence ID" value="NC_008340.1"/>
</dbReference>
<dbReference type="HOGENOM" id="CLU_096026_0_0_6"/>
<dbReference type="SUPFAM" id="SSF160387">
    <property type="entry name" value="NosL/MerB-like"/>
    <property type="match status" value="1"/>
</dbReference>
<dbReference type="PANTHER" id="PTHR41247">
    <property type="entry name" value="HTH-TYPE TRANSCRIPTIONAL REPRESSOR YCNK"/>
    <property type="match status" value="1"/>
</dbReference>
<organism evidence="1 2">
    <name type="scientific">Alkalilimnicola ehrlichii (strain ATCC BAA-1101 / DSM 17681 / MLHE-1)</name>
    <dbReference type="NCBI Taxonomy" id="187272"/>
    <lineage>
        <taxon>Bacteria</taxon>
        <taxon>Pseudomonadati</taxon>
        <taxon>Pseudomonadota</taxon>
        <taxon>Gammaproteobacteria</taxon>
        <taxon>Chromatiales</taxon>
        <taxon>Ectothiorhodospiraceae</taxon>
        <taxon>Alkalilimnicola</taxon>
    </lineage>
</organism>
<dbReference type="eggNOG" id="COG4314">
    <property type="taxonomic scope" value="Bacteria"/>
</dbReference>
<dbReference type="KEGG" id="aeh:Mlg_1078"/>